<dbReference type="Gene3D" id="3.30.200.20">
    <property type="entry name" value="Phosphorylase Kinase, domain 1"/>
    <property type="match status" value="1"/>
</dbReference>
<dbReference type="SMART" id="SM00220">
    <property type="entry name" value="S_TKc"/>
    <property type="match status" value="1"/>
</dbReference>
<name>A0AAU7CGW6_9BACT</name>
<keyword evidence="3 9" id="KW-0808">Transferase</keyword>
<feature type="transmembrane region" description="Helical" evidence="7">
    <location>
        <begin position="494"/>
        <end position="511"/>
    </location>
</feature>
<keyword evidence="7" id="KW-0812">Transmembrane</keyword>
<sequence length="609" mass="67797">MTAGDRPEVLGSSPASLSQARRIHAACERFETAWRAGDCPSVEGELHRIPESERAALLIELLPLELELRQGRGESVTALEYHKRFPSFTRVIDEVFGRANTDRRGATVTHRVRTDDDSALNQEATIFASPVSARSFPTAARPLIGEFGDYELLEEIARGGMGVVYKARQKSLKRLVALKMILSGEFASPSEMERFHLEAELAANLDHPNIVPIYEVGEHQGRHYFTMRLVEGSSLARQIPRFCEEPHAAARLLATVARAVDHAHRQGFLHCDLKPANILLDARNQPHVTDFGLARRVEEDSHLTVSGAIMGTPSYMAPEQASGVRRELTPAADVYGLGAILYELLTDGPPFRASTVMETVVLVLEREPPPPSQIRAGVPSGLEKICLRCLEKAPRDRYASAAELADDLERFLRGEDVEGDGAWQRLRRWTRREPELVSRLGGLGLIAALTQFNYHNTARPNLSVHLMVMATLALWAVASAIYQMLMRRGFKPETVLLIWAATDITLVTVLLKVLDAFQSTLLVGYPLLIAASGLWSRARLVWFTTVLAEIGFLVLFLDQWQHPSPNLAASRAQYPNIFMAALAVTGFVVARQVKRMWALSHYYEHRPLT</sequence>
<feature type="transmembrane region" description="Helical" evidence="7">
    <location>
        <begin position="517"/>
        <end position="535"/>
    </location>
</feature>
<organism evidence="9">
    <name type="scientific">Singulisphaera sp. Ch08</name>
    <dbReference type="NCBI Taxonomy" id="3120278"/>
    <lineage>
        <taxon>Bacteria</taxon>
        <taxon>Pseudomonadati</taxon>
        <taxon>Planctomycetota</taxon>
        <taxon>Planctomycetia</taxon>
        <taxon>Isosphaerales</taxon>
        <taxon>Isosphaeraceae</taxon>
        <taxon>Singulisphaera</taxon>
    </lineage>
</organism>
<dbReference type="Pfam" id="PF00069">
    <property type="entry name" value="Pkinase"/>
    <property type="match status" value="1"/>
</dbReference>
<reference evidence="9" key="1">
    <citation type="submission" date="2024-05" db="EMBL/GenBank/DDBJ databases">
        <title>Planctomycetes of the genus Singulisphaera possess chitinolytic capabilities.</title>
        <authorList>
            <person name="Ivanova A."/>
        </authorList>
    </citation>
    <scope>NUCLEOTIDE SEQUENCE</scope>
    <source>
        <strain evidence="9">Ch08T</strain>
    </source>
</reference>
<dbReference type="GO" id="GO:0004674">
    <property type="term" value="F:protein serine/threonine kinase activity"/>
    <property type="evidence" value="ECO:0007669"/>
    <property type="project" value="UniProtKB-KW"/>
</dbReference>
<keyword evidence="7" id="KW-1133">Transmembrane helix</keyword>
<dbReference type="PROSITE" id="PS00108">
    <property type="entry name" value="PROTEIN_KINASE_ST"/>
    <property type="match status" value="1"/>
</dbReference>
<keyword evidence="2" id="KW-0723">Serine/threonine-protein kinase</keyword>
<evidence type="ECO:0000313" key="9">
    <source>
        <dbReference type="EMBL" id="XBH04465.1"/>
    </source>
</evidence>
<dbReference type="PANTHER" id="PTHR43289:SF6">
    <property type="entry name" value="SERINE_THREONINE-PROTEIN KINASE NEKL-3"/>
    <property type="match status" value="1"/>
</dbReference>
<proteinExistence type="predicted"/>
<accession>A0AAU7CGW6</accession>
<dbReference type="GO" id="GO:0005524">
    <property type="term" value="F:ATP binding"/>
    <property type="evidence" value="ECO:0007669"/>
    <property type="project" value="UniProtKB-KW"/>
</dbReference>
<keyword evidence="5 9" id="KW-0418">Kinase</keyword>
<dbReference type="EC" id="2.7.11.1" evidence="1"/>
<evidence type="ECO:0000256" key="1">
    <source>
        <dbReference type="ARBA" id="ARBA00012513"/>
    </source>
</evidence>
<feature type="transmembrane region" description="Helical" evidence="7">
    <location>
        <begin position="540"/>
        <end position="560"/>
    </location>
</feature>
<dbReference type="InterPro" id="IPR008271">
    <property type="entry name" value="Ser/Thr_kinase_AS"/>
</dbReference>
<keyword evidence="7" id="KW-0472">Membrane</keyword>
<dbReference type="PANTHER" id="PTHR43289">
    <property type="entry name" value="MITOGEN-ACTIVATED PROTEIN KINASE KINASE KINASE 20-RELATED"/>
    <property type="match status" value="1"/>
</dbReference>
<evidence type="ECO:0000256" key="2">
    <source>
        <dbReference type="ARBA" id="ARBA00022527"/>
    </source>
</evidence>
<dbReference type="AlphaFoldDB" id="A0AAU7CGW6"/>
<protein>
    <recommendedName>
        <fullName evidence="1">non-specific serine/threonine protein kinase</fullName>
        <ecNumber evidence="1">2.7.11.1</ecNumber>
    </recommendedName>
</protein>
<dbReference type="CDD" id="cd14014">
    <property type="entry name" value="STKc_PknB_like"/>
    <property type="match status" value="1"/>
</dbReference>
<dbReference type="FunFam" id="1.10.510.10:FF:000021">
    <property type="entry name" value="Serine/threonine protein kinase"/>
    <property type="match status" value="1"/>
</dbReference>
<feature type="transmembrane region" description="Helical" evidence="7">
    <location>
        <begin position="572"/>
        <end position="590"/>
    </location>
</feature>
<dbReference type="SUPFAM" id="SSF56112">
    <property type="entry name" value="Protein kinase-like (PK-like)"/>
    <property type="match status" value="1"/>
</dbReference>
<gene>
    <name evidence="9" type="ORF">V5E97_00180</name>
</gene>
<dbReference type="Gene3D" id="1.10.510.10">
    <property type="entry name" value="Transferase(Phosphotransferase) domain 1"/>
    <property type="match status" value="1"/>
</dbReference>
<keyword evidence="4" id="KW-0547">Nucleotide-binding</keyword>
<feature type="domain" description="Protein kinase" evidence="8">
    <location>
        <begin position="150"/>
        <end position="412"/>
    </location>
</feature>
<dbReference type="PROSITE" id="PS50011">
    <property type="entry name" value="PROTEIN_KINASE_DOM"/>
    <property type="match status" value="1"/>
</dbReference>
<dbReference type="InterPro" id="IPR011009">
    <property type="entry name" value="Kinase-like_dom_sf"/>
</dbReference>
<evidence type="ECO:0000259" key="8">
    <source>
        <dbReference type="PROSITE" id="PS50011"/>
    </source>
</evidence>
<dbReference type="EMBL" id="CP155447">
    <property type="protein sequence ID" value="XBH04465.1"/>
    <property type="molecule type" value="Genomic_DNA"/>
</dbReference>
<dbReference type="RefSeq" id="WP_406697226.1">
    <property type="nucleotide sequence ID" value="NZ_CP155447.1"/>
</dbReference>
<keyword evidence="6" id="KW-0067">ATP-binding</keyword>
<evidence type="ECO:0000256" key="6">
    <source>
        <dbReference type="ARBA" id="ARBA00022840"/>
    </source>
</evidence>
<evidence type="ECO:0000256" key="7">
    <source>
        <dbReference type="SAM" id="Phobius"/>
    </source>
</evidence>
<evidence type="ECO:0000256" key="3">
    <source>
        <dbReference type="ARBA" id="ARBA00022679"/>
    </source>
</evidence>
<evidence type="ECO:0000256" key="4">
    <source>
        <dbReference type="ARBA" id="ARBA00022741"/>
    </source>
</evidence>
<dbReference type="InterPro" id="IPR000719">
    <property type="entry name" value="Prot_kinase_dom"/>
</dbReference>
<evidence type="ECO:0000256" key="5">
    <source>
        <dbReference type="ARBA" id="ARBA00022777"/>
    </source>
</evidence>
<feature type="transmembrane region" description="Helical" evidence="7">
    <location>
        <begin position="462"/>
        <end position="482"/>
    </location>
</feature>